<dbReference type="Proteomes" id="UP001442494">
    <property type="component" value="Unassembled WGS sequence"/>
</dbReference>
<gene>
    <name evidence="2" type="ORF">NDI37_18450</name>
</gene>
<proteinExistence type="predicted"/>
<organism evidence="2 3">
    <name type="scientific">Funiculus sociatus GB2-A5</name>
    <dbReference type="NCBI Taxonomy" id="2933946"/>
    <lineage>
        <taxon>Bacteria</taxon>
        <taxon>Bacillati</taxon>
        <taxon>Cyanobacteriota</taxon>
        <taxon>Cyanophyceae</taxon>
        <taxon>Coleofasciculales</taxon>
        <taxon>Coleofasciculaceae</taxon>
        <taxon>Funiculus</taxon>
    </lineage>
</organism>
<evidence type="ECO:0000313" key="2">
    <source>
        <dbReference type="EMBL" id="MEP0866442.1"/>
    </source>
</evidence>
<comment type="caution">
    <text evidence="2">The sequence shown here is derived from an EMBL/GenBank/DDBJ whole genome shotgun (WGS) entry which is preliminary data.</text>
</comment>
<evidence type="ECO:0000313" key="3">
    <source>
        <dbReference type="Proteomes" id="UP001442494"/>
    </source>
</evidence>
<accession>A0ABV0JSS5</accession>
<protein>
    <submittedName>
        <fullName evidence="2">Uncharacterized protein</fullName>
    </submittedName>
</protein>
<keyword evidence="3" id="KW-1185">Reference proteome</keyword>
<dbReference type="RefSeq" id="WP_190422836.1">
    <property type="nucleotide sequence ID" value="NZ_JAMPKK010000043.1"/>
</dbReference>
<feature type="region of interest" description="Disordered" evidence="1">
    <location>
        <begin position="120"/>
        <end position="142"/>
    </location>
</feature>
<feature type="compositionally biased region" description="Polar residues" evidence="1">
    <location>
        <begin position="130"/>
        <end position="142"/>
    </location>
</feature>
<sequence>MNKVISFLQNVRLRQIVSAFLLAVALLVGSAFGYGNQIQAQANSTTLTPEADSYKVKGTDSSLRTDIGNATNQAEDTGSSIIDKIEDVAENIKEKLNLDEPLPPSTKKFINQVEDATGVDDGLEQGINDAANNVTSSKPYYK</sequence>
<dbReference type="EMBL" id="JAMPKK010000043">
    <property type="protein sequence ID" value="MEP0866442.1"/>
    <property type="molecule type" value="Genomic_DNA"/>
</dbReference>
<evidence type="ECO:0000256" key="1">
    <source>
        <dbReference type="SAM" id="MobiDB-lite"/>
    </source>
</evidence>
<reference evidence="2 3" key="1">
    <citation type="submission" date="2022-04" db="EMBL/GenBank/DDBJ databases">
        <title>Positive selection, recombination, and allopatry shape intraspecific diversity of widespread and dominant cyanobacteria.</title>
        <authorList>
            <person name="Wei J."/>
            <person name="Shu W."/>
            <person name="Hu C."/>
        </authorList>
    </citation>
    <scope>NUCLEOTIDE SEQUENCE [LARGE SCALE GENOMIC DNA]</scope>
    <source>
        <strain evidence="2 3">GB2-A5</strain>
    </source>
</reference>
<name>A0ABV0JSS5_9CYAN</name>